<dbReference type="Proteomes" id="UP000182063">
    <property type="component" value="Chromosome"/>
</dbReference>
<evidence type="ECO:0000313" key="1">
    <source>
        <dbReference type="EMBL" id="API58070.1"/>
    </source>
</evidence>
<sequence length="77" mass="9049">MKFCKDCKHAAPDRFYNTPFLRRTTKDSWRFARCFHPSLVFKETNLVSGEIAVDYDTCSSKRRSGCGEDAKYFEPRE</sequence>
<proteinExistence type="predicted"/>
<reference evidence="2" key="1">
    <citation type="submission" date="2016-11" db="EMBL/GenBank/DDBJ databases">
        <title>Complete Genome Sequence of alachlor-degrading Sphingomonas sp. strain JJ-A5.</title>
        <authorList>
            <person name="Lee H."/>
            <person name="Ka J.-O."/>
        </authorList>
    </citation>
    <scope>NUCLEOTIDE SEQUENCE [LARGE SCALE GENOMIC DNA]</scope>
    <source>
        <strain evidence="2">JJ-A5</strain>
    </source>
</reference>
<name>A0A1L3ZR32_9SPHN</name>
<dbReference type="AlphaFoldDB" id="A0A1L3ZR32"/>
<dbReference type="KEGG" id="sphj:BSL82_01140"/>
<gene>
    <name evidence="1" type="ORF">BSL82_01140</name>
</gene>
<dbReference type="EMBL" id="CP018221">
    <property type="protein sequence ID" value="API58070.1"/>
    <property type="molecule type" value="Genomic_DNA"/>
</dbReference>
<accession>A0A1L3ZR32</accession>
<keyword evidence="2" id="KW-1185">Reference proteome</keyword>
<protein>
    <submittedName>
        <fullName evidence="1">Uncharacterized protein</fullName>
    </submittedName>
</protein>
<dbReference type="STRING" id="1921510.BSL82_01140"/>
<evidence type="ECO:0000313" key="2">
    <source>
        <dbReference type="Proteomes" id="UP000182063"/>
    </source>
</evidence>
<organism evidence="1 2">
    <name type="scientific">Tardibacter chloracetimidivorans</name>
    <dbReference type="NCBI Taxonomy" id="1921510"/>
    <lineage>
        <taxon>Bacteria</taxon>
        <taxon>Pseudomonadati</taxon>
        <taxon>Pseudomonadota</taxon>
        <taxon>Alphaproteobacteria</taxon>
        <taxon>Sphingomonadales</taxon>
        <taxon>Sphingomonadaceae</taxon>
        <taxon>Tardibacter</taxon>
    </lineage>
</organism>